<evidence type="ECO:0000259" key="2">
    <source>
        <dbReference type="Pfam" id="PF08241"/>
    </source>
</evidence>
<dbReference type="Gene3D" id="3.40.50.150">
    <property type="entry name" value="Vaccinia Virus protein VP39"/>
    <property type="match status" value="1"/>
</dbReference>
<accession>A0ABV4JZT1</accession>
<dbReference type="EMBL" id="JBGLYH010000010">
    <property type="protein sequence ID" value="MEZ7196221.1"/>
    <property type="molecule type" value="Genomic_DNA"/>
</dbReference>
<dbReference type="PANTHER" id="PTHR44068">
    <property type="entry name" value="ZGC:194242"/>
    <property type="match status" value="1"/>
</dbReference>
<dbReference type="PANTHER" id="PTHR44068:SF11">
    <property type="entry name" value="GERANYL DIPHOSPHATE 2-C-METHYLTRANSFERASE"/>
    <property type="match status" value="1"/>
</dbReference>
<evidence type="ECO:0000313" key="3">
    <source>
        <dbReference type="EMBL" id="MEZ7196221.1"/>
    </source>
</evidence>
<dbReference type="GO" id="GO:0032259">
    <property type="term" value="P:methylation"/>
    <property type="evidence" value="ECO:0007669"/>
    <property type="project" value="UniProtKB-KW"/>
</dbReference>
<dbReference type="RefSeq" id="WP_371385760.1">
    <property type="nucleotide sequence ID" value="NZ_JBGLYH010000010.1"/>
</dbReference>
<sequence>MALAPGPLWEREELRAVAGETLRPGGFELTDRAADHIGLVPGWRVLDVGAGLGATVARLRSRHGVSAWGVEPSAAQLERADRPQGLIRARGDRLPFKAGTFDALFCECVLSLVDDRPGGLAEFHRVLKPGGFLVLSDLCAFSLCASGPSLGGGASCADRAAPLDRTARMVRDGGFAVELLEDHSAHLRDLAARLAWTAEGIACGCGRGMGYFLMIAQKQGA</sequence>
<comment type="caution">
    <text evidence="3">The sequence shown here is derived from an EMBL/GenBank/DDBJ whole genome shotgun (WGS) entry which is preliminary data.</text>
</comment>
<dbReference type="Proteomes" id="UP001568698">
    <property type="component" value="Unassembled WGS sequence"/>
</dbReference>
<dbReference type="Pfam" id="PF08241">
    <property type="entry name" value="Methyltransf_11"/>
    <property type="match status" value="1"/>
</dbReference>
<organism evidence="3 4">
    <name type="scientific">Pseudodesulfovibrio karagichevae</name>
    <dbReference type="NCBI Taxonomy" id="3239305"/>
    <lineage>
        <taxon>Bacteria</taxon>
        <taxon>Pseudomonadati</taxon>
        <taxon>Thermodesulfobacteriota</taxon>
        <taxon>Desulfovibrionia</taxon>
        <taxon>Desulfovibrionales</taxon>
        <taxon>Desulfovibrionaceae</taxon>
    </lineage>
</organism>
<dbReference type="InterPro" id="IPR050447">
    <property type="entry name" value="Erg6_SMT_methyltransf"/>
</dbReference>
<evidence type="ECO:0000313" key="4">
    <source>
        <dbReference type="Proteomes" id="UP001568698"/>
    </source>
</evidence>
<dbReference type="InterPro" id="IPR013216">
    <property type="entry name" value="Methyltransf_11"/>
</dbReference>
<gene>
    <name evidence="3" type="primary">trsM</name>
    <name evidence="3" type="ORF">AB6M95_05630</name>
</gene>
<keyword evidence="1" id="KW-0808">Transferase</keyword>
<reference evidence="3 4" key="1">
    <citation type="submission" date="2024-08" db="EMBL/GenBank/DDBJ databases">
        <title>Sulfate-reducing bacteria isolated from formation water of the oil field in Kazakhstan and description of Pseudodesulfovibrio sp.</title>
        <authorList>
            <person name="Bidzhieva S.K."/>
            <person name="Tourova T.P."/>
            <person name="Grouzdev D.S."/>
            <person name="Beletsky A.V."/>
            <person name="Sokolova D.S."/>
            <person name="Samigullina S.R."/>
            <person name="Poltaraus A.B."/>
            <person name="Avtukh A.N."/>
            <person name="Tereshina V.M."/>
            <person name="Zhaparov N.S."/>
            <person name="Mardanov A.V."/>
            <person name="Nazina T.N."/>
        </authorList>
    </citation>
    <scope>NUCLEOTIDE SEQUENCE [LARGE SCALE GENOMIC DNA]</scope>
    <source>
        <strain evidence="3 4">9FUS</strain>
    </source>
</reference>
<dbReference type="GO" id="GO:0008168">
    <property type="term" value="F:methyltransferase activity"/>
    <property type="evidence" value="ECO:0007669"/>
    <property type="project" value="UniProtKB-KW"/>
</dbReference>
<dbReference type="InterPro" id="IPR029063">
    <property type="entry name" value="SAM-dependent_MTases_sf"/>
</dbReference>
<protein>
    <submittedName>
        <fullName evidence="3">DVU_1556 family methyltransferase</fullName>
    </submittedName>
</protein>
<dbReference type="SUPFAM" id="SSF53335">
    <property type="entry name" value="S-adenosyl-L-methionine-dependent methyltransferases"/>
    <property type="match status" value="1"/>
</dbReference>
<dbReference type="NCBIfam" id="NF045667">
    <property type="entry name" value="MTase_DVU1556"/>
    <property type="match status" value="1"/>
</dbReference>
<feature type="domain" description="Methyltransferase type 11" evidence="2">
    <location>
        <begin position="46"/>
        <end position="135"/>
    </location>
</feature>
<keyword evidence="4" id="KW-1185">Reference proteome</keyword>
<keyword evidence="3" id="KW-0489">Methyltransferase</keyword>
<proteinExistence type="predicted"/>
<dbReference type="CDD" id="cd02440">
    <property type="entry name" value="AdoMet_MTases"/>
    <property type="match status" value="1"/>
</dbReference>
<evidence type="ECO:0000256" key="1">
    <source>
        <dbReference type="ARBA" id="ARBA00022679"/>
    </source>
</evidence>
<name>A0ABV4JZT1_9BACT</name>